<organism evidence="3 4">
    <name type="scientific">Runella slithyformis (strain ATCC 29530 / DSM 19594 / LMG 11500 / NCIMB 11436 / LSU 4)</name>
    <dbReference type="NCBI Taxonomy" id="761193"/>
    <lineage>
        <taxon>Bacteria</taxon>
        <taxon>Pseudomonadati</taxon>
        <taxon>Bacteroidota</taxon>
        <taxon>Cytophagia</taxon>
        <taxon>Cytophagales</taxon>
        <taxon>Spirosomataceae</taxon>
        <taxon>Runella</taxon>
    </lineage>
</organism>
<reference evidence="4" key="1">
    <citation type="submission" date="2011-06" db="EMBL/GenBank/DDBJ databases">
        <title>The complete genome of chromosome of Runella slithyformis DSM 19594.</title>
        <authorList>
            <consortium name="US DOE Joint Genome Institute (JGI-PGF)"/>
            <person name="Lucas S."/>
            <person name="Han J."/>
            <person name="Lapidus A."/>
            <person name="Bruce D."/>
            <person name="Goodwin L."/>
            <person name="Pitluck S."/>
            <person name="Peters L."/>
            <person name="Kyrpides N."/>
            <person name="Mavromatis K."/>
            <person name="Ivanova N."/>
            <person name="Ovchinnikova G."/>
            <person name="Zhang X."/>
            <person name="Misra M."/>
            <person name="Detter J.C."/>
            <person name="Tapia R."/>
            <person name="Han C."/>
            <person name="Land M."/>
            <person name="Hauser L."/>
            <person name="Markowitz V."/>
            <person name="Cheng J.-F."/>
            <person name="Hugenholtz P."/>
            <person name="Woyke T."/>
            <person name="Wu D."/>
            <person name="Tindall B."/>
            <person name="Faehrich R."/>
            <person name="Brambilla E."/>
            <person name="Klenk H.-P."/>
            <person name="Eisen J.A."/>
        </authorList>
    </citation>
    <scope>NUCLEOTIDE SEQUENCE [LARGE SCALE GENOMIC DNA]</scope>
    <source>
        <strain evidence="4">ATCC 29530 / DSM 19594 / LMG 11500 / NCIMB 11436 / LSU 4</strain>
    </source>
</reference>
<dbReference type="Pfam" id="PF03641">
    <property type="entry name" value="Lysine_decarbox"/>
    <property type="match status" value="1"/>
</dbReference>
<dbReference type="SUPFAM" id="SSF102405">
    <property type="entry name" value="MCP/YpsA-like"/>
    <property type="match status" value="1"/>
</dbReference>
<keyword evidence="2" id="KW-0203">Cytokinin biosynthesis</keyword>
<dbReference type="GO" id="GO:0009691">
    <property type="term" value="P:cytokinin biosynthetic process"/>
    <property type="evidence" value="ECO:0007669"/>
    <property type="project" value="UniProtKB-UniRule"/>
</dbReference>
<gene>
    <name evidence="3" type="ordered locus">Runsl_3790</name>
</gene>
<dbReference type="AlphaFoldDB" id="A0A7U4E6Z9"/>
<dbReference type="GO" id="GO:0008714">
    <property type="term" value="F:AMP nucleosidase activity"/>
    <property type="evidence" value="ECO:0007669"/>
    <property type="project" value="UniProtKB-EC"/>
</dbReference>
<name>A0A7U4E6Z9_RUNSL</name>
<evidence type="ECO:0000313" key="3">
    <source>
        <dbReference type="EMBL" id="AEI50148.1"/>
    </source>
</evidence>
<accession>A0A7U4E6Z9</accession>
<dbReference type="Proteomes" id="UP000000493">
    <property type="component" value="Chromosome"/>
</dbReference>
<dbReference type="PANTHER" id="PTHR43393">
    <property type="entry name" value="CYTOKININ RIBOSIDE 5'-MONOPHOSPHATE PHOSPHORIBOHYDROLASE"/>
    <property type="match status" value="1"/>
</dbReference>
<reference evidence="3 4" key="2">
    <citation type="journal article" date="2012" name="Stand. Genomic Sci.">
        <title>Complete genome sequence of the aquatic bacterium Runella slithyformis type strain (LSU 4(T)).</title>
        <authorList>
            <person name="Copeland A."/>
            <person name="Zhang X."/>
            <person name="Misra M."/>
            <person name="Lapidus A."/>
            <person name="Nolan M."/>
            <person name="Lucas S."/>
            <person name="Deshpande S."/>
            <person name="Cheng J.F."/>
            <person name="Tapia R."/>
            <person name="Goodwin L.A."/>
            <person name="Pitluck S."/>
            <person name="Liolios K."/>
            <person name="Pagani I."/>
            <person name="Ivanova N."/>
            <person name="Mikhailova N."/>
            <person name="Pati A."/>
            <person name="Chen A."/>
            <person name="Palaniappan K."/>
            <person name="Land M."/>
            <person name="Hauser L."/>
            <person name="Pan C."/>
            <person name="Jeffries C.D."/>
            <person name="Detter J.C."/>
            <person name="Brambilla E.M."/>
            <person name="Rohde M."/>
            <person name="Djao O.D."/>
            <person name="Goker M."/>
            <person name="Sikorski J."/>
            <person name="Tindall B.J."/>
            <person name="Woyke T."/>
            <person name="Bristow J."/>
            <person name="Eisen J.A."/>
            <person name="Markowitz V."/>
            <person name="Hugenholtz P."/>
            <person name="Kyrpides N.C."/>
            <person name="Klenk H.P."/>
            <person name="Mavromatis K."/>
        </authorList>
    </citation>
    <scope>NUCLEOTIDE SEQUENCE [LARGE SCALE GENOMIC DNA]</scope>
    <source>
        <strain evidence="4">ATCC 29530 / DSM 19594 / LMG 11500 / NCIMB 11436 / LSU 4</strain>
    </source>
</reference>
<dbReference type="Gene3D" id="3.40.50.450">
    <property type="match status" value="1"/>
</dbReference>
<comment type="catalytic activity">
    <reaction evidence="1">
        <text>AMP + H2O = D-ribose 5-phosphate + adenine</text>
        <dbReference type="Rhea" id="RHEA:20129"/>
        <dbReference type="ChEBI" id="CHEBI:15377"/>
        <dbReference type="ChEBI" id="CHEBI:16708"/>
        <dbReference type="ChEBI" id="CHEBI:78346"/>
        <dbReference type="ChEBI" id="CHEBI:456215"/>
        <dbReference type="EC" id="3.2.2.4"/>
    </reaction>
</comment>
<dbReference type="EC" id="3.2.2.n1" evidence="2"/>
<keyword evidence="2" id="KW-0378">Hydrolase</keyword>
<protein>
    <recommendedName>
        <fullName evidence="2">Cytokinin riboside 5'-monophosphate phosphoribohydrolase</fullName>
        <ecNumber evidence="2">3.2.2.n1</ecNumber>
    </recommendedName>
</protein>
<sequence>MTDNPPKTPFIDQNSGHYYLEGPKSRRFEFLFILDVMWEFLKGIRALHFVGPCVTVFGSARFKEGSVYYEQAREVGKRIAMELGLTLMTGGGPGIMEAANRGAFESGGRSVGCNIQLPFEQHENPYMQKWVKIKYFFVRKVLLVKYSYAFVIMPGGVGTMDEFFETLTLIQTGVIQNFPLVVIGKEYYTPMISMLQKMADQGTISPKDMDLLKFTDDIDEAIEHIRLYLTANFHVHKRRRPIWWLLEKR</sequence>
<dbReference type="RefSeq" id="WP_013929451.1">
    <property type="nucleotide sequence ID" value="NC_015703.1"/>
</dbReference>
<evidence type="ECO:0000313" key="4">
    <source>
        <dbReference type="Proteomes" id="UP000000493"/>
    </source>
</evidence>
<proteinExistence type="inferred from homology"/>
<dbReference type="PANTHER" id="PTHR43393:SF3">
    <property type="entry name" value="LYSINE DECARBOXYLASE-LIKE PROTEIN"/>
    <property type="match status" value="1"/>
</dbReference>
<comment type="similarity">
    <text evidence="2">Belongs to the LOG family.</text>
</comment>
<dbReference type="InterPro" id="IPR052341">
    <property type="entry name" value="LOG_family_nucleotidases"/>
</dbReference>
<dbReference type="KEGG" id="rsi:Runsl_3790"/>
<dbReference type="InterPro" id="IPR005269">
    <property type="entry name" value="LOG"/>
</dbReference>
<evidence type="ECO:0000256" key="1">
    <source>
        <dbReference type="ARBA" id="ARBA00000274"/>
    </source>
</evidence>
<dbReference type="InterPro" id="IPR031100">
    <property type="entry name" value="LOG_fam"/>
</dbReference>
<dbReference type="EMBL" id="CP002859">
    <property type="protein sequence ID" value="AEI50148.1"/>
    <property type="molecule type" value="Genomic_DNA"/>
</dbReference>
<evidence type="ECO:0000256" key="2">
    <source>
        <dbReference type="RuleBase" id="RU363015"/>
    </source>
</evidence>
<dbReference type="NCBIfam" id="TIGR00730">
    <property type="entry name" value="Rossman fold protein, TIGR00730 family"/>
    <property type="match status" value="1"/>
</dbReference>
<dbReference type="GO" id="GO:0005829">
    <property type="term" value="C:cytosol"/>
    <property type="evidence" value="ECO:0007669"/>
    <property type="project" value="TreeGrafter"/>
</dbReference>
<keyword evidence="4" id="KW-1185">Reference proteome</keyword>